<evidence type="ECO:0000256" key="4">
    <source>
        <dbReference type="ARBA" id="ARBA00023054"/>
    </source>
</evidence>
<evidence type="ECO:0000256" key="3">
    <source>
        <dbReference type="ARBA" id="ARBA00022737"/>
    </source>
</evidence>
<evidence type="ECO:0000259" key="7">
    <source>
        <dbReference type="SMART" id="SM01156"/>
    </source>
</evidence>
<dbReference type="Proteomes" id="UP000748025">
    <property type="component" value="Unassembled WGS sequence"/>
</dbReference>
<protein>
    <recommendedName>
        <fullName evidence="7">Beta-catenin-like protein 1 N-terminal domain-containing protein</fullName>
    </recommendedName>
</protein>
<feature type="domain" description="Beta-catenin-like protein 1 N-terminal" evidence="7">
    <location>
        <begin position="125"/>
        <end position="232"/>
    </location>
</feature>
<name>A0A9P7N887_9HYPO</name>
<keyword evidence="5" id="KW-0539">Nucleus</keyword>
<comment type="subcellular location">
    <subcellularLocation>
        <location evidence="1">Nucleus</location>
    </subcellularLocation>
</comment>
<keyword evidence="9" id="KW-1185">Reference proteome</keyword>
<evidence type="ECO:0000256" key="1">
    <source>
        <dbReference type="ARBA" id="ARBA00004123"/>
    </source>
</evidence>
<dbReference type="Pfam" id="PF08216">
    <property type="entry name" value="CTNNBL"/>
    <property type="match status" value="1"/>
</dbReference>
<dbReference type="InterPro" id="IPR013180">
    <property type="entry name" value="CTNNBL1_N"/>
</dbReference>
<dbReference type="GO" id="GO:0010467">
    <property type="term" value="P:gene expression"/>
    <property type="evidence" value="ECO:0007669"/>
    <property type="project" value="UniProtKB-ARBA"/>
</dbReference>
<comment type="caution">
    <text evidence="8">The sequence shown here is derived from an EMBL/GenBank/DDBJ whole genome shotgun (WGS) entry which is preliminary data.</text>
</comment>
<dbReference type="FunFam" id="1.25.10.10:FF:001136">
    <property type="entry name" value="Beta-catenin-like protein 1"/>
    <property type="match status" value="1"/>
</dbReference>
<evidence type="ECO:0000313" key="9">
    <source>
        <dbReference type="Proteomes" id="UP000748025"/>
    </source>
</evidence>
<reference evidence="8" key="1">
    <citation type="journal article" date="2020" name="bioRxiv">
        <title>Whole genome comparisons of ergot fungi reveals the divergence and evolution of species within the genus Claviceps are the result of varying mechanisms driving genome evolution and host range expansion.</title>
        <authorList>
            <person name="Wyka S.A."/>
            <person name="Mondo S.J."/>
            <person name="Liu M."/>
            <person name="Dettman J."/>
            <person name="Nalam V."/>
            <person name="Broders K.D."/>
        </authorList>
    </citation>
    <scope>NUCLEOTIDE SEQUENCE</scope>
    <source>
        <strain evidence="8">CCC 602</strain>
    </source>
</reference>
<organism evidence="8 9">
    <name type="scientific">Claviceps pusilla</name>
    <dbReference type="NCBI Taxonomy" id="123648"/>
    <lineage>
        <taxon>Eukaryota</taxon>
        <taxon>Fungi</taxon>
        <taxon>Dikarya</taxon>
        <taxon>Ascomycota</taxon>
        <taxon>Pezizomycotina</taxon>
        <taxon>Sordariomycetes</taxon>
        <taxon>Hypocreomycetidae</taxon>
        <taxon>Hypocreales</taxon>
        <taxon>Clavicipitaceae</taxon>
        <taxon>Claviceps</taxon>
    </lineage>
</organism>
<dbReference type="OrthoDB" id="1898821at2759"/>
<dbReference type="SUPFAM" id="SSF48371">
    <property type="entry name" value="ARM repeat"/>
    <property type="match status" value="1"/>
</dbReference>
<dbReference type="InterPro" id="IPR016024">
    <property type="entry name" value="ARM-type_fold"/>
</dbReference>
<evidence type="ECO:0000256" key="2">
    <source>
        <dbReference type="ARBA" id="ARBA00022553"/>
    </source>
</evidence>
<feature type="region of interest" description="Disordered" evidence="6">
    <location>
        <begin position="44"/>
        <end position="120"/>
    </location>
</feature>
<dbReference type="SMART" id="SM01156">
    <property type="entry name" value="DUF1716"/>
    <property type="match status" value="1"/>
</dbReference>
<evidence type="ECO:0000313" key="8">
    <source>
        <dbReference type="EMBL" id="KAG6000876.1"/>
    </source>
</evidence>
<keyword evidence="4" id="KW-0175">Coiled coil</keyword>
<dbReference type="InterPro" id="IPR039678">
    <property type="entry name" value="CTNNBL1"/>
</dbReference>
<proteinExistence type="predicted"/>
<dbReference type="GO" id="GO:0005681">
    <property type="term" value="C:spliceosomal complex"/>
    <property type="evidence" value="ECO:0007669"/>
    <property type="project" value="TreeGrafter"/>
</dbReference>
<evidence type="ECO:0000256" key="5">
    <source>
        <dbReference type="ARBA" id="ARBA00023242"/>
    </source>
</evidence>
<dbReference type="EMBL" id="SRPW01001487">
    <property type="protein sequence ID" value="KAG6000876.1"/>
    <property type="molecule type" value="Genomic_DNA"/>
</dbReference>
<dbReference type="InterPro" id="IPR011989">
    <property type="entry name" value="ARM-like"/>
</dbReference>
<dbReference type="AlphaFoldDB" id="A0A9P7N887"/>
<dbReference type="PANTHER" id="PTHR14978">
    <property type="entry name" value="BETA-CATENIN-LIKE PROTEIN 1 NUCLEAR ASSOCIATED PROTEIN"/>
    <property type="match status" value="1"/>
</dbReference>
<dbReference type="PANTHER" id="PTHR14978:SF0">
    <property type="entry name" value="BETA-CATENIN-LIKE PROTEIN 1"/>
    <property type="match status" value="1"/>
</dbReference>
<dbReference type="Gene3D" id="1.25.10.10">
    <property type="entry name" value="Leucine-rich Repeat Variant"/>
    <property type="match status" value="1"/>
</dbReference>
<keyword evidence="2" id="KW-0597">Phosphoprotein</keyword>
<keyword evidence="3" id="KW-0677">Repeat</keyword>
<accession>A0A9P7N887</accession>
<gene>
    <name evidence="8" type="ORF">E4U43_001473</name>
</gene>
<sequence>MHARIAIQTSRRGETRCWKLAHLEIMTSIDDIFKNAGVSGKRKLESFQDPSEIYKASKVSAHGTSRRRPHDDDDDDDDDRVHDRQFGPAASLENEQDFGPAMPPGAEEDGDDEEGRFFGGGISKQESRILDYVDEADQEGVAIPDKIDAVWLRKTMLNFEKHITKNAELRAKYQDDPQKFIGSEADLDADIKGLSILTEHPELYDEFVKLGSVNSLVGLLAHENTDIAIDAMQILGELTDEDVSAQDDQWDTLADALMEADLVGLLVSNFSRLDEDDEADRSGVYYALGIIENLCSRSATATRIGQQDSLLKWLLQRIQRKEAPVSQNKQYAAEVLAILAQASPSNCRQLAGLDAVNTLLELAASYRKRDPDKGGEEEEYMQNIFEALTCIADEPQGKSKFIDAEGVELCLIMLKEGKMSKAPALRLLDHAAAAGAGAGSNVCLKIVQAGGLKSVFTLFMKTHDHRLLAHLLALFASMLRLLPGSSAERIRTLAKFVEKDYEKTAKLISLHREYAARVQRAEQEGSAAAAAAAAEEDPEISLLSRRLDAGLFTLQQIDVTLAWLVAEDAGACRKIKQVLAERDEDLTVLARILSEQQRGLDTLEEDSKDLSDMLETLIRFLQ</sequence>
<evidence type="ECO:0000256" key="6">
    <source>
        <dbReference type="SAM" id="MobiDB-lite"/>
    </source>
</evidence>